<organism evidence="2 3">
    <name type="scientific">Streptacidiphilus monticola</name>
    <dbReference type="NCBI Taxonomy" id="2161674"/>
    <lineage>
        <taxon>Bacteria</taxon>
        <taxon>Bacillati</taxon>
        <taxon>Actinomycetota</taxon>
        <taxon>Actinomycetes</taxon>
        <taxon>Kitasatosporales</taxon>
        <taxon>Streptomycetaceae</taxon>
        <taxon>Streptacidiphilus</taxon>
    </lineage>
</organism>
<accession>A0ABW1G1C6</accession>
<dbReference type="InterPro" id="IPR036691">
    <property type="entry name" value="Endo/exonu/phosph_ase_sf"/>
</dbReference>
<protein>
    <submittedName>
        <fullName evidence="2">Endonuclease/exonuclease/phosphatase family protein</fullName>
    </submittedName>
</protein>
<evidence type="ECO:0000313" key="2">
    <source>
        <dbReference type="EMBL" id="MFC5907962.1"/>
    </source>
</evidence>
<comment type="caution">
    <text evidence="2">The sequence shown here is derived from an EMBL/GenBank/DDBJ whole genome shotgun (WGS) entry which is preliminary data.</text>
</comment>
<dbReference type="Pfam" id="PF03372">
    <property type="entry name" value="Exo_endo_phos"/>
    <property type="match status" value="1"/>
</dbReference>
<dbReference type="SUPFAM" id="SSF56219">
    <property type="entry name" value="DNase I-like"/>
    <property type="match status" value="1"/>
</dbReference>
<dbReference type="InterPro" id="IPR005135">
    <property type="entry name" value="Endo/exonuclease/phosphatase"/>
</dbReference>
<name>A0ABW1G1C6_9ACTN</name>
<reference evidence="3" key="1">
    <citation type="journal article" date="2019" name="Int. J. Syst. Evol. Microbiol.">
        <title>The Global Catalogue of Microorganisms (GCM) 10K type strain sequencing project: providing services to taxonomists for standard genome sequencing and annotation.</title>
        <authorList>
            <consortium name="The Broad Institute Genomics Platform"/>
            <consortium name="The Broad Institute Genome Sequencing Center for Infectious Disease"/>
            <person name="Wu L."/>
            <person name="Ma J."/>
        </authorList>
    </citation>
    <scope>NUCLEOTIDE SEQUENCE [LARGE SCALE GENOMIC DNA]</scope>
    <source>
        <strain evidence="3">JCM 4816</strain>
    </source>
</reference>
<keyword evidence="2" id="KW-0378">Hydrolase</keyword>
<dbReference type="GO" id="GO:0004519">
    <property type="term" value="F:endonuclease activity"/>
    <property type="evidence" value="ECO:0007669"/>
    <property type="project" value="UniProtKB-KW"/>
</dbReference>
<keyword evidence="2" id="KW-0540">Nuclease</keyword>
<feature type="domain" description="Endonuclease/exonuclease/phosphatase" evidence="1">
    <location>
        <begin position="9"/>
        <end position="235"/>
    </location>
</feature>
<dbReference type="Gene3D" id="3.60.10.10">
    <property type="entry name" value="Endonuclease/exonuclease/phosphatase"/>
    <property type="match status" value="1"/>
</dbReference>
<dbReference type="Proteomes" id="UP001596174">
    <property type="component" value="Unassembled WGS sequence"/>
</dbReference>
<keyword evidence="2" id="KW-0255">Endonuclease</keyword>
<proteinExistence type="predicted"/>
<dbReference type="RefSeq" id="WP_380582910.1">
    <property type="nucleotide sequence ID" value="NZ_JBHSQJ010000047.1"/>
</dbReference>
<evidence type="ECO:0000313" key="3">
    <source>
        <dbReference type="Proteomes" id="UP001596174"/>
    </source>
</evidence>
<evidence type="ECO:0000259" key="1">
    <source>
        <dbReference type="Pfam" id="PF03372"/>
    </source>
</evidence>
<gene>
    <name evidence="2" type="ORF">ACFP3V_12145</name>
</gene>
<sequence length="247" mass="26130">MVTSATAVATWNVLHRVHAENWSSHVLDRWPDEAERIAAVSAWVARTSEAVIALQEVSGDQLASLRQALPVSRTVHSFRYPRVPKPRRVPTRLSCRDEHLVLVLDGPPGEVVAAEAFATDPGKGLLAVRAGGLLLVATHVSTGPRRPAQLARLAEVVAAAGPGPAVLLGDFNADRATVATELGPGFTIAPLPPDAAPTRPRDVGAEKSAWIDHVVTHGADADEAAVEDVHGLSDHNPVRARVAPARQ</sequence>
<dbReference type="EMBL" id="JBHSQJ010000047">
    <property type="protein sequence ID" value="MFC5907962.1"/>
    <property type="molecule type" value="Genomic_DNA"/>
</dbReference>
<keyword evidence="3" id="KW-1185">Reference proteome</keyword>